<dbReference type="KEGG" id="acad:UA74_05855"/>
<evidence type="ECO:0000313" key="9">
    <source>
        <dbReference type="Proteomes" id="UP000185511"/>
    </source>
</evidence>
<name>A0AAC9LAB0_9PSEU</name>
<dbReference type="CDD" id="cd11030">
    <property type="entry name" value="CYP105-like"/>
    <property type="match status" value="1"/>
</dbReference>
<evidence type="ECO:0000256" key="7">
    <source>
        <dbReference type="RuleBase" id="RU000461"/>
    </source>
</evidence>
<evidence type="ECO:0000256" key="2">
    <source>
        <dbReference type="ARBA" id="ARBA00022617"/>
    </source>
</evidence>
<comment type="similarity">
    <text evidence="1 7">Belongs to the cytochrome P450 family.</text>
</comment>
<dbReference type="GO" id="GO:0005506">
    <property type="term" value="F:iron ion binding"/>
    <property type="evidence" value="ECO:0007669"/>
    <property type="project" value="InterPro"/>
</dbReference>
<dbReference type="PRINTS" id="PR00385">
    <property type="entry name" value="P450"/>
</dbReference>
<gene>
    <name evidence="8" type="ORF">UA74_05855</name>
</gene>
<dbReference type="PRINTS" id="PR00359">
    <property type="entry name" value="BP450"/>
</dbReference>
<keyword evidence="5 7" id="KW-0408">Iron</keyword>
<evidence type="ECO:0000313" key="8">
    <source>
        <dbReference type="EMBL" id="APU13245.1"/>
    </source>
</evidence>
<dbReference type="Proteomes" id="UP000185511">
    <property type="component" value="Chromosome"/>
</dbReference>
<evidence type="ECO:0000256" key="4">
    <source>
        <dbReference type="ARBA" id="ARBA00023002"/>
    </source>
</evidence>
<dbReference type="PANTHER" id="PTHR46696">
    <property type="entry name" value="P450, PUTATIVE (EUROFUNG)-RELATED"/>
    <property type="match status" value="1"/>
</dbReference>
<dbReference type="InterPro" id="IPR036396">
    <property type="entry name" value="Cyt_P450_sf"/>
</dbReference>
<keyword evidence="6 7" id="KW-0503">Monooxygenase</keyword>
<evidence type="ECO:0000256" key="6">
    <source>
        <dbReference type="ARBA" id="ARBA00023033"/>
    </source>
</evidence>
<evidence type="ECO:0000256" key="3">
    <source>
        <dbReference type="ARBA" id="ARBA00022723"/>
    </source>
</evidence>
<dbReference type="SUPFAM" id="SSF48264">
    <property type="entry name" value="Cytochrome P450"/>
    <property type="match status" value="1"/>
</dbReference>
<protein>
    <submittedName>
        <fullName evidence="8">Cytochrome P450</fullName>
        <ecNumber evidence="8">1.14.-.-</ecNumber>
    </submittedName>
</protein>
<evidence type="ECO:0000256" key="5">
    <source>
        <dbReference type="ARBA" id="ARBA00023004"/>
    </source>
</evidence>
<keyword evidence="3 7" id="KW-0479">Metal-binding</keyword>
<dbReference type="FunFam" id="1.10.630.10:FF:000018">
    <property type="entry name" value="Cytochrome P450 monooxygenase"/>
    <property type="match status" value="1"/>
</dbReference>
<dbReference type="GO" id="GO:0020037">
    <property type="term" value="F:heme binding"/>
    <property type="evidence" value="ECO:0007669"/>
    <property type="project" value="InterPro"/>
</dbReference>
<dbReference type="PROSITE" id="PS00086">
    <property type="entry name" value="CYTOCHROME_P450"/>
    <property type="match status" value="1"/>
</dbReference>
<keyword evidence="9" id="KW-1185">Reference proteome</keyword>
<dbReference type="EMBL" id="CP016076">
    <property type="protein sequence ID" value="APU13245.1"/>
    <property type="molecule type" value="Genomic_DNA"/>
</dbReference>
<dbReference type="GO" id="GO:0004497">
    <property type="term" value="F:monooxygenase activity"/>
    <property type="evidence" value="ECO:0007669"/>
    <property type="project" value="UniProtKB-KW"/>
</dbReference>
<organism evidence="8 9">
    <name type="scientific">Actinoalloteichus fjordicus</name>
    <dbReference type="NCBI Taxonomy" id="1612552"/>
    <lineage>
        <taxon>Bacteria</taxon>
        <taxon>Bacillati</taxon>
        <taxon>Actinomycetota</taxon>
        <taxon>Actinomycetes</taxon>
        <taxon>Pseudonocardiales</taxon>
        <taxon>Pseudonocardiaceae</taxon>
        <taxon>Actinoalloteichus</taxon>
    </lineage>
</organism>
<evidence type="ECO:0000256" key="1">
    <source>
        <dbReference type="ARBA" id="ARBA00010617"/>
    </source>
</evidence>
<dbReference type="InterPro" id="IPR002397">
    <property type="entry name" value="Cyt_P450_B"/>
</dbReference>
<dbReference type="InterPro" id="IPR001128">
    <property type="entry name" value="Cyt_P450"/>
</dbReference>
<dbReference type="EC" id="1.14.-.-" evidence="8"/>
<dbReference type="InterPro" id="IPR017972">
    <property type="entry name" value="Cyt_P450_CS"/>
</dbReference>
<proteinExistence type="inferred from homology"/>
<dbReference type="Pfam" id="PF00067">
    <property type="entry name" value="p450"/>
    <property type="match status" value="1"/>
</dbReference>
<dbReference type="GO" id="GO:0016705">
    <property type="term" value="F:oxidoreductase activity, acting on paired donors, with incorporation or reduction of molecular oxygen"/>
    <property type="evidence" value="ECO:0007669"/>
    <property type="project" value="InterPro"/>
</dbReference>
<dbReference type="PANTHER" id="PTHR46696:SF6">
    <property type="entry name" value="P450, PUTATIVE (EUROFUNG)-RELATED"/>
    <property type="match status" value="1"/>
</dbReference>
<reference evidence="9" key="1">
    <citation type="submission" date="2016-06" db="EMBL/GenBank/DDBJ databases">
        <title>Complete genome sequence of Actinoalloteichus fjordicus DSM 46855 (=ADI127-17), type strain of the new species Actinoalloteichus fjordicus.</title>
        <authorList>
            <person name="Ruckert C."/>
            <person name="Nouioui I."/>
            <person name="Willmese J."/>
            <person name="van Wezel G."/>
            <person name="Klenk H.-P."/>
            <person name="Kalinowski J."/>
            <person name="Zotchev S.B."/>
        </authorList>
    </citation>
    <scope>NUCLEOTIDE SEQUENCE [LARGE SCALE GENOMIC DNA]</scope>
    <source>
        <strain evidence="9">ADI127-7</strain>
    </source>
</reference>
<accession>A0AAC9LAB0</accession>
<dbReference type="AlphaFoldDB" id="A0AAC9LAB0"/>
<sequence>MAGAPEMPLHMRRVQFDPVEELGRSRETEGVRRLVTSFAPPLYLVTRFEDVREALADTTRFSNAQLQPPTPSDGPGYSEEELAALRAGNLLALDPPDHSRLRRMLTPEFTMRRMRRLEPRVLEIVDAALDDLERAGRPADVVEYVALPVPSLVICELLGVPYSDRAEFQQRSSLMLDLSASIEERKTAELETREYLGHLVEAARREPGEDLLGMLVREHGAELTSAELTGIATILLVAGHETTANMLGLGTLALLRNPAQAAMVRDDPGQVDAAVEELLRWLTVVHAGAPRTTTTEVTIAGHTIPAGEQVVLALSSANRDPALIDDPDRFDITRGAPGHVAFGHGLHHCLGAPLARMELRIAFPALLRRFPDLAVALPAEEIEFRASHAVYGVRSLPVTW</sequence>
<dbReference type="Gene3D" id="1.10.630.10">
    <property type="entry name" value="Cytochrome P450"/>
    <property type="match status" value="1"/>
</dbReference>
<keyword evidence="2 7" id="KW-0349">Heme</keyword>
<keyword evidence="4 7" id="KW-0560">Oxidoreductase</keyword>